<feature type="domain" description="HEPN AbiJ-N-terminal" evidence="1">
    <location>
        <begin position="6"/>
        <end position="163"/>
    </location>
</feature>
<sequence length="305" mass="33763">MALPNLYSRRARQARKNVDDVYVYDHIPKSVRVQMLQVFSSVIGDYQIGYNAAANEVYDFIVRLMREELGVFSLNSSSTINAQRELSSWLDSTPDVERVVDCIELMMTVLDGHVRNAGNKFGKTDVDFAIGRANARLMEACVGYQYQSGQMIRFDSTVMHAEVVVPSLHLLADPDFASAEGEYLKAHAEYRDGQYETCIIECAKAFESVLKVVAVERGWPVKSSDPAKKLLDAAYGAGFIEPALQAEFTALRSLLEGAVPTVRNKMSGHGAGVTPRNVPQHFAALQLHQTGAALLFLVQHHRANP</sequence>
<accession>A0A4Y9RXS6</accession>
<evidence type="ECO:0000259" key="1">
    <source>
        <dbReference type="Pfam" id="PF18863"/>
    </source>
</evidence>
<organism evidence="3 4">
    <name type="scientific">Brevundimonas intermedia</name>
    <dbReference type="NCBI Taxonomy" id="74315"/>
    <lineage>
        <taxon>Bacteria</taxon>
        <taxon>Pseudomonadati</taxon>
        <taxon>Pseudomonadota</taxon>
        <taxon>Alphaproteobacteria</taxon>
        <taxon>Caulobacterales</taxon>
        <taxon>Caulobacteraceae</taxon>
        <taxon>Brevundimonas</taxon>
    </lineage>
</organism>
<gene>
    <name evidence="3" type="ORF">EGY25_11345</name>
</gene>
<feature type="domain" description="DUF7014" evidence="2">
    <location>
        <begin position="172"/>
        <end position="299"/>
    </location>
</feature>
<keyword evidence="4" id="KW-1185">Reference proteome</keyword>
<dbReference type="OrthoDB" id="8113776at2"/>
<dbReference type="Proteomes" id="UP000298216">
    <property type="component" value="Unassembled WGS sequence"/>
</dbReference>
<evidence type="ECO:0000313" key="3">
    <source>
        <dbReference type="EMBL" id="TFW12585.1"/>
    </source>
</evidence>
<evidence type="ECO:0000259" key="2">
    <source>
        <dbReference type="Pfam" id="PF22809"/>
    </source>
</evidence>
<protein>
    <recommendedName>
        <fullName evidence="5">Abortive infection protein-like C-terminal domain-containing protein</fullName>
    </recommendedName>
</protein>
<dbReference type="InterPro" id="IPR049503">
    <property type="entry name" value="AbiJ_NTD4"/>
</dbReference>
<dbReference type="InterPro" id="IPR054280">
    <property type="entry name" value="DUF7014"/>
</dbReference>
<reference evidence="3 4" key="1">
    <citation type="submission" date="2019-03" db="EMBL/GenBank/DDBJ databases">
        <title>Draft genome of Brevundimonas sp. a heavy metal resistant soil bacteria.</title>
        <authorList>
            <person name="Soto J."/>
        </authorList>
    </citation>
    <scope>NUCLEOTIDE SEQUENCE [LARGE SCALE GENOMIC DNA]</scope>
    <source>
        <strain evidence="3 4">B-10</strain>
    </source>
</reference>
<dbReference type="EMBL" id="SPVH01000006">
    <property type="protein sequence ID" value="TFW12585.1"/>
    <property type="molecule type" value="Genomic_DNA"/>
</dbReference>
<dbReference type="Pfam" id="PF18863">
    <property type="entry name" value="AbiJ_NTD4"/>
    <property type="match status" value="1"/>
</dbReference>
<evidence type="ECO:0008006" key="5">
    <source>
        <dbReference type="Google" id="ProtNLM"/>
    </source>
</evidence>
<proteinExistence type="predicted"/>
<dbReference type="RefSeq" id="WP_135195063.1">
    <property type="nucleotide sequence ID" value="NZ_SPVH01000006.1"/>
</dbReference>
<dbReference type="AlphaFoldDB" id="A0A4Y9RXS6"/>
<name>A0A4Y9RXS6_9CAUL</name>
<evidence type="ECO:0000313" key="4">
    <source>
        <dbReference type="Proteomes" id="UP000298216"/>
    </source>
</evidence>
<comment type="caution">
    <text evidence="3">The sequence shown here is derived from an EMBL/GenBank/DDBJ whole genome shotgun (WGS) entry which is preliminary data.</text>
</comment>
<dbReference type="Pfam" id="PF22809">
    <property type="entry name" value="DUF7014"/>
    <property type="match status" value="1"/>
</dbReference>
<dbReference type="NCBIfam" id="NF046078">
    <property type="entry name" value="STM4504_CBY0614"/>
    <property type="match status" value="1"/>
</dbReference>